<evidence type="ECO:0000256" key="1">
    <source>
        <dbReference type="ARBA" id="ARBA00007592"/>
    </source>
</evidence>
<dbReference type="Proteomes" id="UP000249198">
    <property type="component" value="Unassembled WGS sequence"/>
</dbReference>
<protein>
    <submittedName>
        <fullName evidence="5">Dihydrodipicolinate synthase family protein</fullName>
    </submittedName>
</protein>
<comment type="similarity">
    <text evidence="1 3">Belongs to the DapA family.</text>
</comment>
<dbReference type="PANTHER" id="PTHR12128">
    <property type="entry name" value="DIHYDRODIPICOLINATE SYNTHASE"/>
    <property type="match status" value="1"/>
</dbReference>
<accession>A0A2W5D2A7</accession>
<dbReference type="Gene3D" id="3.20.20.70">
    <property type="entry name" value="Aldolase class I"/>
    <property type="match status" value="1"/>
</dbReference>
<reference evidence="5 6" key="1">
    <citation type="submission" date="2017-08" db="EMBL/GenBank/DDBJ databases">
        <title>Infants hospitalized years apart are colonized by the same room-sourced microbial strains.</title>
        <authorList>
            <person name="Brooks B."/>
            <person name="Olm M.R."/>
            <person name="Firek B.A."/>
            <person name="Baker R."/>
            <person name="Thomas B.C."/>
            <person name="Morowitz M.J."/>
            <person name="Banfield J.F."/>
        </authorList>
    </citation>
    <scope>NUCLEOTIDE SEQUENCE [LARGE SCALE GENOMIC DNA]</scope>
    <source>
        <strain evidence="5">S2_009_000_R2_77</strain>
    </source>
</reference>
<evidence type="ECO:0000256" key="4">
    <source>
        <dbReference type="PIRSR" id="PIRSR001365-2"/>
    </source>
</evidence>
<sequence>MMRLNEQARGVFIIAVTPFTDSGDLDLSSTDRLVEFYLERGATGLTVLGMMGEAPKLTVGESLAYVERVVERVAGRVPVVAGASGAGLAPMRELAEEMMQAGAAGVMVAPPSHLRTDDQLVTYYSQVGQAIGSDTPFVLQDFPLATSVQIPTQAIVRIVNDNPNCVMLKHEDWPGLAKISALRQAEAEGRMRRISILVGNGGLFLPEELGRGADGAMTGFGYPEMMAEVYAAYAVGDAERGRDLFDAYLPLARYEQQPGFGLAVRKYVLARRGAIASAALRTPGPKLSSADIGEIECLIERQESRLKELHQ</sequence>
<keyword evidence="2 3" id="KW-0456">Lyase</keyword>
<dbReference type="SUPFAM" id="SSF51569">
    <property type="entry name" value="Aldolase"/>
    <property type="match status" value="1"/>
</dbReference>
<dbReference type="AlphaFoldDB" id="A0A2W5D2A7"/>
<dbReference type="PIRSF" id="PIRSF001365">
    <property type="entry name" value="DHDPS"/>
    <property type="match status" value="1"/>
</dbReference>
<evidence type="ECO:0000313" key="5">
    <source>
        <dbReference type="EMBL" id="PZP25841.1"/>
    </source>
</evidence>
<proteinExistence type="inferred from homology"/>
<dbReference type="GO" id="GO:0008840">
    <property type="term" value="F:4-hydroxy-tetrahydrodipicolinate synthase activity"/>
    <property type="evidence" value="ECO:0007669"/>
    <property type="project" value="TreeGrafter"/>
</dbReference>
<gene>
    <name evidence="5" type="ORF">DI599_04295</name>
</gene>
<dbReference type="PANTHER" id="PTHR12128:SF66">
    <property type="entry name" value="4-HYDROXY-2-OXOGLUTARATE ALDOLASE, MITOCHONDRIAL"/>
    <property type="match status" value="1"/>
</dbReference>
<dbReference type="GO" id="GO:0005829">
    <property type="term" value="C:cytosol"/>
    <property type="evidence" value="ECO:0007669"/>
    <property type="project" value="TreeGrafter"/>
</dbReference>
<dbReference type="InterPro" id="IPR002220">
    <property type="entry name" value="DapA-like"/>
</dbReference>
<dbReference type="Pfam" id="PF00701">
    <property type="entry name" value="DHDPS"/>
    <property type="match status" value="1"/>
</dbReference>
<name>A0A2W5D2A7_9PSED</name>
<dbReference type="EMBL" id="QFOH01000004">
    <property type="protein sequence ID" value="PZP25841.1"/>
    <property type="molecule type" value="Genomic_DNA"/>
</dbReference>
<organism evidence="5 6">
    <name type="scientific">Pseudomonas kuykendallii</name>
    <dbReference type="NCBI Taxonomy" id="1007099"/>
    <lineage>
        <taxon>Bacteria</taxon>
        <taxon>Pseudomonadati</taxon>
        <taxon>Pseudomonadota</taxon>
        <taxon>Gammaproteobacteria</taxon>
        <taxon>Pseudomonadales</taxon>
        <taxon>Pseudomonadaceae</taxon>
        <taxon>Pseudomonas</taxon>
    </lineage>
</organism>
<evidence type="ECO:0000256" key="3">
    <source>
        <dbReference type="PIRNR" id="PIRNR001365"/>
    </source>
</evidence>
<comment type="caution">
    <text evidence="5">The sequence shown here is derived from an EMBL/GenBank/DDBJ whole genome shotgun (WGS) entry which is preliminary data.</text>
</comment>
<evidence type="ECO:0000313" key="6">
    <source>
        <dbReference type="Proteomes" id="UP000249198"/>
    </source>
</evidence>
<dbReference type="CDD" id="cd00408">
    <property type="entry name" value="DHDPS-like"/>
    <property type="match status" value="1"/>
</dbReference>
<dbReference type="SMART" id="SM01130">
    <property type="entry name" value="DHDPS"/>
    <property type="match status" value="1"/>
</dbReference>
<dbReference type="PRINTS" id="PR00146">
    <property type="entry name" value="DHPICSNTHASE"/>
</dbReference>
<dbReference type="InterPro" id="IPR013785">
    <property type="entry name" value="Aldolase_TIM"/>
</dbReference>
<evidence type="ECO:0000256" key="2">
    <source>
        <dbReference type="ARBA" id="ARBA00023239"/>
    </source>
</evidence>
<feature type="binding site" evidence="4">
    <location>
        <position position="217"/>
    </location>
    <ligand>
        <name>pyruvate</name>
        <dbReference type="ChEBI" id="CHEBI:15361"/>
    </ligand>
</feature>